<dbReference type="InterPro" id="IPR036615">
    <property type="entry name" value="Mur_ligase_C_dom_sf"/>
</dbReference>
<dbReference type="EMBL" id="UPPP01000063">
    <property type="protein sequence ID" value="VBB06359.1"/>
    <property type="molecule type" value="Genomic_DNA"/>
</dbReference>
<evidence type="ECO:0000259" key="10">
    <source>
        <dbReference type="Pfam" id="PF02875"/>
    </source>
</evidence>
<dbReference type="InterPro" id="IPR036565">
    <property type="entry name" value="Mur-like_cat_sf"/>
</dbReference>
<dbReference type="RefSeq" id="WP_122627311.1">
    <property type="nucleotide sequence ID" value="NZ_UPPP01000063.1"/>
</dbReference>
<dbReference type="Gene3D" id="3.40.1390.10">
    <property type="entry name" value="MurE/MurF, N-terminal domain"/>
    <property type="match status" value="1"/>
</dbReference>
<feature type="domain" description="Mur ligase N-terminal catalytic" evidence="9">
    <location>
        <begin position="11"/>
        <end position="85"/>
    </location>
</feature>
<dbReference type="Gene3D" id="3.90.190.20">
    <property type="entry name" value="Mur ligase, C-terminal domain"/>
    <property type="match status" value="1"/>
</dbReference>
<comment type="pathway">
    <text evidence="1 8">Cell wall biogenesis; peptidoglycan biosynthesis.</text>
</comment>
<dbReference type="PANTHER" id="PTHR23135:SF4">
    <property type="entry name" value="UDP-N-ACETYLMURAMOYL-L-ALANYL-D-GLUTAMATE--2,6-DIAMINOPIMELATE LIGASE MURE HOMOLOG, CHLOROPLASTIC"/>
    <property type="match status" value="1"/>
</dbReference>
<dbReference type="Proteomes" id="UP000277811">
    <property type="component" value="Unassembled WGS sequence"/>
</dbReference>
<dbReference type="PANTHER" id="PTHR23135">
    <property type="entry name" value="MUR LIGASE FAMILY MEMBER"/>
    <property type="match status" value="1"/>
</dbReference>
<dbReference type="InterPro" id="IPR005761">
    <property type="entry name" value="UDP-N-AcMur-Glu-dNH2Pim_ligase"/>
</dbReference>
<evidence type="ECO:0000313" key="12">
    <source>
        <dbReference type="EMBL" id="VBB06359.1"/>
    </source>
</evidence>
<dbReference type="Pfam" id="PF08245">
    <property type="entry name" value="Mur_ligase_M"/>
    <property type="match status" value="1"/>
</dbReference>
<dbReference type="Pfam" id="PF02875">
    <property type="entry name" value="Mur_ligase_C"/>
    <property type="match status" value="1"/>
</dbReference>
<evidence type="ECO:0000313" key="13">
    <source>
        <dbReference type="Proteomes" id="UP000277811"/>
    </source>
</evidence>
<dbReference type="GO" id="GO:0008360">
    <property type="term" value="P:regulation of cell shape"/>
    <property type="evidence" value="ECO:0007669"/>
    <property type="project" value="UniProtKB-KW"/>
</dbReference>
<evidence type="ECO:0000256" key="4">
    <source>
        <dbReference type="ARBA" id="ARBA00022960"/>
    </source>
</evidence>
<feature type="domain" description="Mur ligase C-terminal" evidence="10">
    <location>
        <begin position="331"/>
        <end position="464"/>
    </location>
</feature>
<keyword evidence="7 8" id="KW-0961">Cell wall biogenesis/degradation</keyword>
<comment type="subcellular location">
    <subcellularLocation>
        <location evidence="8">Cytoplasm</location>
    </subcellularLocation>
</comment>
<protein>
    <submittedName>
        <fullName evidence="12">Mur ligase central</fullName>
    </submittedName>
</protein>
<organism evidence="12 13">
    <name type="scientific">Lucifera butyrica</name>
    <dbReference type="NCBI Taxonomy" id="1351585"/>
    <lineage>
        <taxon>Bacteria</taxon>
        <taxon>Bacillati</taxon>
        <taxon>Bacillota</taxon>
        <taxon>Negativicutes</taxon>
        <taxon>Veillonellales</taxon>
        <taxon>Veillonellaceae</taxon>
        <taxon>Lucifera</taxon>
    </lineage>
</organism>
<name>A0A498R5D0_9FIRM</name>
<feature type="domain" description="Mur ligase central" evidence="11">
    <location>
        <begin position="97"/>
        <end position="309"/>
    </location>
</feature>
<proteinExistence type="inferred from homology"/>
<evidence type="ECO:0000256" key="7">
    <source>
        <dbReference type="ARBA" id="ARBA00023316"/>
    </source>
</evidence>
<sequence>MEKLLSLLDRVTGITCHSRSVQPGHIFVAIRGRTTDGNRFVPQAIANGAAAIVTDTPQILAPVSVPLIAVPDARQALAILAAHIYRHPSHHMSLVGITGTNGKTTIACLLEHIFRQAGNQAGMIGTAGIHTGRSNLPASLTTPDAATTQHYLHLMHENGVTHTAMEVSAQGIELHRADCIHFSCGILTNICPDHLDFHGSFAEYRAAKEKFLSLLSPASGLVVNTDDAQCQAIASRYSGTVITCSLSGGADLCGMITHIAANGTTFFMEWNKPFPCLSHSALLPERIPMHFPLPGRHNAENALLAGAAALFLGISPAQVQQALGTFRGVDRRLNVYHINGRTVIDDTALNPGSIDAVLETAALFRYQRIVLVNAIRGSRGPDINAANAICLARWQNRLPLMLVITSANGDTGPADRVTAAEKEAFLTALERSGATYVYNETVESALQTALNAAGPADLLMLLGAQGMDGGYQTLSSLLVPARTVKIPATRSLLSPLPS</sequence>
<evidence type="ECO:0000256" key="8">
    <source>
        <dbReference type="RuleBase" id="RU004135"/>
    </source>
</evidence>
<comment type="similarity">
    <text evidence="2">Belongs to the MurCDEF family. MurE subfamily.</text>
</comment>
<dbReference type="SUPFAM" id="SSF53244">
    <property type="entry name" value="MurD-like peptide ligases, peptide-binding domain"/>
    <property type="match status" value="1"/>
</dbReference>
<dbReference type="GO" id="GO:0071555">
    <property type="term" value="P:cell wall organization"/>
    <property type="evidence" value="ECO:0007669"/>
    <property type="project" value="UniProtKB-KW"/>
</dbReference>
<dbReference type="GO" id="GO:0051301">
    <property type="term" value="P:cell division"/>
    <property type="evidence" value="ECO:0007669"/>
    <property type="project" value="UniProtKB-KW"/>
</dbReference>
<evidence type="ECO:0000256" key="5">
    <source>
        <dbReference type="ARBA" id="ARBA00022984"/>
    </source>
</evidence>
<evidence type="ECO:0000256" key="2">
    <source>
        <dbReference type="ARBA" id="ARBA00005898"/>
    </source>
</evidence>
<evidence type="ECO:0000259" key="11">
    <source>
        <dbReference type="Pfam" id="PF08245"/>
    </source>
</evidence>
<evidence type="ECO:0000256" key="3">
    <source>
        <dbReference type="ARBA" id="ARBA00022618"/>
    </source>
</evidence>
<dbReference type="OrthoDB" id="9800958at2"/>
<gene>
    <name evidence="12" type="ORF">LUCI_1590</name>
</gene>
<dbReference type="Pfam" id="PF01225">
    <property type="entry name" value="Mur_ligase"/>
    <property type="match status" value="1"/>
</dbReference>
<reference evidence="12 13" key="1">
    <citation type="submission" date="2018-06" db="EMBL/GenBank/DDBJ databases">
        <authorList>
            <person name="Strepis N."/>
        </authorList>
    </citation>
    <scope>NUCLEOTIDE SEQUENCE [LARGE SCALE GENOMIC DNA]</scope>
    <source>
        <strain evidence="12">LUCI</strain>
    </source>
</reference>
<keyword evidence="5 8" id="KW-0573">Peptidoglycan synthesis</keyword>
<dbReference type="InterPro" id="IPR000713">
    <property type="entry name" value="Mur_ligase_N"/>
</dbReference>
<dbReference type="SUPFAM" id="SSF63418">
    <property type="entry name" value="MurE/MurF N-terminal domain"/>
    <property type="match status" value="1"/>
</dbReference>
<evidence type="ECO:0000256" key="1">
    <source>
        <dbReference type="ARBA" id="ARBA00004752"/>
    </source>
</evidence>
<dbReference type="GO" id="GO:0005524">
    <property type="term" value="F:ATP binding"/>
    <property type="evidence" value="ECO:0007669"/>
    <property type="project" value="InterPro"/>
</dbReference>
<dbReference type="GO" id="GO:0009252">
    <property type="term" value="P:peptidoglycan biosynthetic process"/>
    <property type="evidence" value="ECO:0007669"/>
    <property type="project" value="UniProtKB-UniPathway"/>
</dbReference>
<evidence type="ECO:0000259" key="9">
    <source>
        <dbReference type="Pfam" id="PF01225"/>
    </source>
</evidence>
<dbReference type="GO" id="GO:0005737">
    <property type="term" value="C:cytoplasm"/>
    <property type="evidence" value="ECO:0007669"/>
    <property type="project" value="UniProtKB-SubCell"/>
</dbReference>
<dbReference type="AlphaFoldDB" id="A0A498R5D0"/>
<dbReference type="InterPro" id="IPR013221">
    <property type="entry name" value="Mur_ligase_cen"/>
</dbReference>
<keyword evidence="12" id="KW-0436">Ligase</keyword>
<dbReference type="InterPro" id="IPR004101">
    <property type="entry name" value="Mur_ligase_C"/>
</dbReference>
<keyword evidence="6 8" id="KW-0131">Cell cycle</keyword>
<dbReference type="GO" id="GO:0016881">
    <property type="term" value="F:acid-amino acid ligase activity"/>
    <property type="evidence" value="ECO:0007669"/>
    <property type="project" value="InterPro"/>
</dbReference>
<accession>A0A498R5D0</accession>
<evidence type="ECO:0000256" key="6">
    <source>
        <dbReference type="ARBA" id="ARBA00023306"/>
    </source>
</evidence>
<dbReference type="NCBIfam" id="TIGR01085">
    <property type="entry name" value="murE"/>
    <property type="match status" value="1"/>
</dbReference>
<keyword evidence="13" id="KW-1185">Reference proteome</keyword>
<dbReference type="InterPro" id="IPR035911">
    <property type="entry name" value="MurE/MurF_N"/>
</dbReference>
<dbReference type="Gene3D" id="3.40.1190.10">
    <property type="entry name" value="Mur-like, catalytic domain"/>
    <property type="match status" value="1"/>
</dbReference>
<keyword evidence="3 8" id="KW-0132">Cell division</keyword>
<keyword evidence="4 8" id="KW-0133">Cell shape</keyword>
<dbReference type="SUPFAM" id="SSF53623">
    <property type="entry name" value="MurD-like peptide ligases, catalytic domain"/>
    <property type="match status" value="1"/>
</dbReference>
<dbReference type="UniPathway" id="UPA00219"/>